<dbReference type="GO" id="GO:0003735">
    <property type="term" value="F:structural constituent of ribosome"/>
    <property type="evidence" value="ECO:0007669"/>
    <property type="project" value="InterPro"/>
</dbReference>
<sequence length="235" mass="26835">MEDLVAAKVHLGHHRTLWHPKIQPYLFGVRDDTHIFDLEQTMAHLRRALDVVRRVAHAGGIILFIGNRPQFEKVIRHTAIQCGEYYVTKKYKPGSLTNSVQTLGAEIKPDLMIFITLPVSKVALRESYYSVIPSLGIVDSDQDPTQVTYSIPGNDDNIESVELYCKLLKRAVQEGKLYRKQGMDMGDFAVDVHDEVQKLKTMSQKSKVHLDYPEEFVEIEEMVLKKAARDRDGLE</sequence>
<dbReference type="GO" id="GO:0006412">
    <property type="term" value="P:translation"/>
    <property type="evidence" value="ECO:0007669"/>
    <property type="project" value="InterPro"/>
</dbReference>
<dbReference type="AlphaFoldDB" id="A0A0L0FNR0"/>
<dbReference type="PANTHER" id="PTHR12534">
    <property type="entry name" value="30S RIBOSOMAL PROTEIN S2 PROKARYOTIC AND ORGANELLAR"/>
    <property type="match status" value="1"/>
</dbReference>
<dbReference type="GeneID" id="25909991"/>
<dbReference type="Proteomes" id="UP000054560">
    <property type="component" value="Unassembled WGS sequence"/>
</dbReference>
<keyword evidence="2" id="KW-0689">Ribosomal protein</keyword>
<dbReference type="CDD" id="cd01425">
    <property type="entry name" value="RPS2"/>
    <property type="match status" value="1"/>
</dbReference>
<dbReference type="NCBIfam" id="TIGR01011">
    <property type="entry name" value="rpsB_bact"/>
    <property type="match status" value="1"/>
</dbReference>
<dbReference type="InterPro" id="IPR005706">
    <property type="entry name" value="Ribosomal_uS2_bac/mit/plastid"/>
</dbReference>
<protein>
    <recommendedName>
        <fullName evidence="6">30S ribosomal protein S2</fullName>
    </recommendedName>
</protein>
<dbReference type="RefSeq" id="XP_014151968.1">
    <property type="nucleotide sequence ID" value="XM_014296493.1"/>
</dbReference>
<accession>A0A0L0FNR0</accession>
<dbReference type="InterPro" id="IPR023591">
    <property type="entry name" value="Ribosomal_uS2_flav_dom_sf"/>
</dbReference>
<dbReference type="InterPro" id="IPR018130">
    <property type="entry name" value="Ribosomal_uS2_CS"/>
</dbReference>
<evidence type="ECO:0000256" key="3">
    <source>
        <dbReference type="ARBA" id="ARBA00023274"/>
    </source>
</evidence>
<comment type="similarity">
    <text evidence="1">Belongs to the universal ribosomal protein uS2 family.</text>
</comment>
<dbReference type="GO" id="GO:0005763">
    <property type="term" value="C:mitochondrial small ribosomal subunit"/>
    <property type="evidence" value="ECO:0007669"/>
    <property type="project" value="TreeGrafter"/>
</dbReference>
<dbReference type="InterPro" id="IPR001865">
    <property type="entry name" value="Ribosomal_uS2"/>
</dbReference>
<name>A0A0L0FNR0_9EUKA</name>
<keyword evidence="5" id="KW-1185">Reference proteome</keyword>
<dbReference type="PROSITE" id="PS00962">
    <property type="entry name" value="RIBOSOMAL_S2_1"/>
    <property type="match status" value="1"/>
</dbReference>
<evidence type="ECO:0000256" key="1">
    <source>
        <dbReference type="ARBA" id="ARBA00006242"/>
    </source>
</evidence>
<dbReference type="EMBL" id="KQ242565">
    <property type="protein sequence ID" value="KNC78066.1"/>
    <property type="molecule type" value="Genomic_DNA"/>
</dbReference>
<dbReference type="HAMAP" id="MF_00291_B">
    <property type="entry name" value="Ribosomal_uS2_B"/>
    <property type="match status" value="1"/>
</dbReference>
<dbReference type="SUPFAM" id="SSF52313">
    <property type="entry name" value="Ribosomal protein S2"/>
    <property type="match status" value="1"/>
</dbReference>
<dbReference type="OrthoDB" id="2320368at2759"/>
<dbReference type="Pfam" id="PF00318">
    <property type="entry name" value="Ribosomal_S2"/>
    <property type="match status" value="2"/>
</dbReference>
<evidence type="ECO:0000313" key="5">
    <source>
        <dbReference type="Proteomes" id="UP000054560"/>
    </source>
</evidence>
<organism evidence="4 5">
    <name type="scientific">Sphaeroforma arctica JP610</name>
    <dbReference type="NCBI Taxonomy" id="667725"/>
    <lineage>
        <taxon>Eukaryota</taxon>
        <taxon>Ichthyosporea</taxon>
        <taxon>Ichthyophonida</taxon>
        <taxon>Sphaeroforma</taxon>
    </lineage>
</organism>
<reference evidence="4 5" key="1">
    <citation type="submission" date="2011-02" db="EMBL/GenBank/DDBJ databases">
        <title>The Genome Sequence of Sphaeroforma arctica JP610.</title>
        <authorList>
            <consortium name="The Broad Institute Genome Sequencing Platform"/>
            <person name="Russ C."/>
            <person name="Cuomo C."/>
            <person name="Young S.K."/>
            <person name="Zeng Q."/>
            <person name="Gargeya S."/>
            <person name="Alvarado L."/>
            <person name="Berlin A."/>
            <person name="Chapman S.B."/>
            <person name="Chen Z."/>
            <person name="Freedman E."/>
            <person name="Gellesch M."/>
            <person name="Goldberg J."/>
            <person name="Griggs A."/>
            <person name="Gujja S."/>
            <person name="Heilman E."/>
            <person name="Heiman D."/>
            <person name="Howarth C."/>
            <person name="Mehta T."/>
            <person name="Neiman D."/>
            <person name="Pearson M."/>
            <person name="Roberts A."/>
            <person name="Saif S."/>
            <person name="Shea T."/>
            <person name="Shenoy N."/>
            <person name="Sisk P."/>
            <person name="Stolte C."/>
            <person name="Sykes S."/>
            <person name="White J."/>
            <person name="Yandava C."/>
            <person name="Burger G."/>
            <person name="Gray M.W."/>
            <person name="Holland P.W.H."/>
            <person name="King N."/>
            <person name="Lang F.B.F."/>
            <person name="Roger A.J."/>
            <person name="Ruiz-Trillo I."/>
            <person name="Haas B."/>
            <person name="Nusbaum C."/>
            <person name="Birren B."/>
        </authorList>
    </citation>
    <scope>NUCLEOTIDE SEQUENCE [LARGE SCALE GENOMIC DNA]</scope>
    <source>
        <strain evidence="4 5">JP610</strain>
    </source>
</reference>
<dbReference type="PANTHER" id="PTHR12534:SF0">
    <property type="entry name" value="SMALL RIBOSOMAL SUBUNIT PROTEIN US2M"/>
    <property type="match status" value="1"/>
</dbReference>
<proteinExistence type="inferred from homology"/>
<dbReference type="eggNOG" id="KOG0832">
    <property type="taxonomic scope" value="Eukaryota"/>
</dbReference>
<evidence type="ECO:0000313" key="4">
    <source>
        <dbReference type="EMBL" id="KNC78066.1"/>
    </source>
</evidence>
<evidence type="ECO:0008006" key="6">
    <source>
        <dbReference type="Google" id="ProtNLM"/>
    </source>
</evidence>
<dbReference type="Gene3D" id="3.40.50.10490">
    <property type="entry name" value="Glucose-6-phosphate isomerase like protein, domain 1"/>
    <property type="match status" value="1"/>
</dbReference>
<dbReference type="PRINTS" id="PR00395">
    <property type="entry name" value="RIBOSOMALS2"/>
</dbReference>
<keyword evidence="3" id="KW-0687">Ribonucleoprotein</keyword>
<evidence type="ECO:0000256" key="2">
    <source>
        <dbReference type="ARBA" id="ARBA00022980"/>
    </source>
</evidence>
<gene>
    <name evidence="4" type="ORF">SARC_09487</name>
</gene>
<dbReference type="STRING" id="667725.A0A0L0FNR0"/>